<dbReference type="PATRIC" id="fig|1199245.3.peg.273"/>
<organism evidence="8 9">
    <name type="scientific">secondary endosymbiont of Ctenarytaina eucalypti</name>
    <dbReference type="NCBI Taxonomy" id="1199245"/>
    <lineage>
        <taxon>Bacteria</taxon>
        <taxon>Pseudomonadati</taxon>
        <taxon>Pseudomonadota</taxon>
        <taxon>Gammaproteobacteria</taxon>
        <taxon>Enterobacterales</taxon>
        <taxon>Enterobacteriaceae</taxon>
        <taxon>aphid secondary symbionts</taxon>
    </lineage>
</organism>
<dbReference type="InterPro" id="IPR029044">
    <property type="entry name" value="Nucleotide-diphossugar_trans"/>
</dbReference>
<evidence type="ECO:0000256" key="1">
    <source>
        <dbReference type="ARBA" id="ARBA00001282"/>
    </source>
</evidence>
<keyword evidence="4 7" id="KW-0808">Transferase</keyword>
<dbReference type="GO" id="GO:0050518">
    <property type="term" value="F:2-C-methyl-D-erythritol 4-phosphate cytidylyltransferase activity"/>
    <property type="evidence" value="ECO:0007669"/>
    <property type="project" value="UniProtKB-UniRule"/>
</dbReference>
<evidence type="ECO:0000256" key="3">
    <source>
        <dbReference type="ARBA" id="ARBA00009789"/>
    </source>
</evidence>
<dbReference type="Pfam" id="PF01128">
    <property type="entry name" value="IspD"/>
    <property type="match status" value="1"/>
</dbReference>
<reference evidence="8 9" key="1">
    <citation type="journal article" date="2012" name="Mol. Biol. Evol.">
        <title>Genome reduction and co-evolution between the primary and secondary bacterial symbionts of psyllids.</title>
        <authorList>
            <person name="Sloan D.B."/>
            <person name="Moran N.A."/>
        </authorList>
    </citation>
    <scope>NUCLEOTIDE SEQUENCE [LARGE SCALE GENOMIC DNA]</scope>
    <source>
        <strain evidence="8">Ceuc_S</strain>
    </source>
</reference>
<evidence type="ECO:0000256" key="5">
    <source>
        <dbReference type="ARBA" id="ARBA00022695"/>
    </source>
</evidence>
<dbReference type="Gene3D" id="3.90.550.10">
    <property type="entry name" value="Spore Coat Polysaccharide Biosynthesis Protein SpsA, Chain A"/>
    <property type="match status" value="1"/>
</dbReference>
<dbReference type="EC" id="2.7.7.60" evidence="7"/>
<keyword evidence="5 7" id="KW-0548">Nucleotidyltransferase</keyword>
<dbReference type="PROSITE" id="PS01295">
    <property type="entry name" value="ISPD"/>
    <property type="match status" value="1"/>
</dbReference>
<feature type="site" description="Transition state stabilizer" evidence="7">
    <location>
        <position position="24"/>
    </location>
</feature>
<comment type="pathway">
    <text evidence="2 7">Isoprenoid biosynthesis; isopentenyl diphosphate biosynthesis via DXP pathway; isopentenyl diphosphate from 1-deoxy-D-xylulose 5-phosphate: step 2/6.</text>
</comment>
<gene>
    <name evidence="7" type="primary">ispD</name>
    <name evidence="8" type="ORF">A359_02180</name>
</gene>
<dbReference type="KEGG" id="sect:A359_02180"/>
<dbReference type="Proteomes" id="UP000003936">
    <property type="component" value="Chromosome"/>
</dbReference>
<dbReference type="HAMAP" id="MF_00108">
    <property type="entry name" value="IspD"/>
    <property type="match status" value="1"/>
</dbReference>
<protein>
    <recommendedName>
        <fullName evidence="7">2-C-methyl-D-erythritol 4-phosphate cytidylyltransferase</fullName>
        <ecNumber evidence="7">2.7.7.60</ecNumber>
    </recommendedName>
    <alternativeName>
        <fullName evidence="7">4-diphosphocytidyl-2C-methyl-D-erythritol synthase</fullName>
    </alternativeName>
    <alternativeName>
        <fullName evidence="7">MEP cytidylyltransferase</fullName>
        <shortName evidence="7">MCT</shortName>
    </alternativeName>
</protein>
<name>J3Z318_9ENTR</name>
<dbReference type="FunFam" id="3.90.550.10:FF:000003">
    <property type="entry name" value="2-C-methyl-D-erythritol 4-phosphate cytidylyltransferase"/>
    <property type="match status" value="1"/>
</dbReference>
<dbReference type="InterPro" id="IPR001228">
    <property type="entry name" value="IspD"/>
</dbReference>
<evidence type="ECO:0000313" key="9">
    <source>
        <dbReference type="Proteomes" id="UP000003936"/>
    </source>
</evidence>
<accession>J3Z318</accession>
<evidence type="ECO:0000313" key="8">
    <source>
        <dbReference type="EMBL" id="AFP84619.1"/>
    </source>
</evidence>
<dbReference type="PANTHER" id="PTHR32125">
    <property type="entry name" value="2-C-METHYL-D-ERYTHRITOL 4-PHOSPHATE CYTIDYLYLTRANSFERASE, CHLOROPLASTIC"/>
    <property type="match status" value="1"/>
</dbReference>
<dbReference type="NCBIfam" id="TIGR00453">
    <property type="entry name" value="ispD"/>
    <property type="match status" value="1"/>
</dbReference>
<feature type="site" description="Transition state stabilizer" evidence="7">
    <location>
        <position position="31"/>
    </location>
</feature>
<comment type="similarity">
    <text evidence="3 7">Belongs to the IspD/TarI cytidylyltransferase family. IspD subfamily.</text>
</comment>
<comment type="subunit">
    <text evidence="7">Homodimer.</text>
</comment>
<feature type="site" description="Positions MEP for the nucleophilic attack" evidence="7">
    <location>
        <position position="217"/>
    </location>
</feature>
<dbReference type="AlphaFoldDB" id="J3Z318"/>
<comment type="catalytic activity">
    <reaction evidence="1 7">
        <text>2-C-methyl-D-erythritol 4-phosphate + CTP + H(+) = 4-CDP-2-C-methyl-D-erythritol + diphosphate</text>
        <dbReference type="Rhea" id="RHEA:13429"/>
        <dbReference type="ChEBI" id="CHEBI:15378"/>
        <dbReference type="ChEBI" id="CHEBI:33019"/>
        <dbReference type="ChEBI" id="CHEBI:37563"/>
        <dbReference type="ChEBI" id="CHEBI:57823"/>
        <dbReference type="ChEBI" id="CHEBI:58262"/>
        <dbReference type="EC" id="2.7.7.60"/>
    </reaction>
</comment>
<dbReference type="SUPFAM" id="SSF53448">
    <property type="entry name" value="Nucleotide-diphospho-sugar transferases"/>
    <property type="match status" value="1"/>
</dbReference>
<dbReference type="EMBL" id="CP003546">
    <property type="protein sequence ID" value="AFP84619.1"/>
    <property type="molecule type" value="Genomic_DNA"/>
</dbReference>
<dbReference type="CDD" id="cd02516">
    <property type="entry name" value="CDP-ME_synthetase"/>
    <property type="match status" value="1"/>
</dbReference>
<evidence type="ECO:0000256" key="7">
    <source>
        <dbReference type="HAMAP-Rule" id="MF_00108"/>
    </source>
</evidence>
<evidence type="ECO:0000256" key="2">
    <source>
        <dbReference type="ARBA" id="ARBA00004787"/>
    </source>
</evidence>
<dbReference type="InterPro" id="IPR034683">
    <property type="entry name" value="IspD/TarI"/>
</dbReference>
<feature type="site" description="Positions MEP for the nucleophilic attack" evidence="7">
    <location>
        <position position="161"/>
    </location>
</feature>
<dbReference type="UniPathway" id="UPA00056">
    <property type="reaction ID" value="UER00093"/>
</dbReference>
<evidence type="ECO:0000256" key="4">
    <source>
        <dbReference type="ARBA" id="ARBA00022679"/>
    </source>
</evidence>
<dbReference type="GO" id="GO:0019288">
    <property type="term" value="P:isopentenyl diphosphate biosynthetic process, methylerythritol 4-phosphate pathway"/>
    <property type="evidence" value="ECO:0007669"/>
    <property type="project" value="UniProtKB-UniRule"/>
</dbReference>
<dbReference type="PANTHER" id="PTHR32125:SF4">
    <property type="entry name" value="2-C-METHYL-D-ERYTHRITOL 4-PHOSPHATE CYTIDYLYLTRANSFERASE, CHLOROPLASTIC"/>
    <property type="match status" value="1"/>
</dbReference>
<dbReference type="OrthoDB" id="9806837at2"/>
<keyword evidence="9" id="KW-1185">Reference proteome</keyword>
<dbReference type="RefSeq" id="WP_014887917.1">
    <property type="nucleotide sequence ID" value="NC_018419.1"/>
</dbReference>
<keyword evidence="6 7" id="KW-0414">Isoprene biosynthesis</keyword>
<dbReference type="InterPro" id="IPR050088">
    <property type="entry name" value="IspD/TarI_cytidylyltransf_bact"/>
</dbReference>
<comment type="function">
    <text evidence="7">Catalyzes the formation of 4-diphosphocytidyl-2-C-methyl-D-erythritol from CTP and 2-C-methyl-D-erythritol 4-phosphate (MEP).</text>
</comment>
<dbReference type="InterPro" id="IPR018294">
    <property type="entry name" value="ISPD_synthase_CS"/>
</dbReference>
<evidence type="ECO:0000256" key="6">
    <source>
        <dbReference type="ARBA" id="ARBA00023229"/>
    </source>
</evidence>
<proteinExistence type="inferred from homology"/>
<sequence length="240" mass="26258">MTLSGGGAILDVIAILPAAGIGSRMKTTLPKQYLTIGEKTLLEHSIDILLSQPRIHEVIVAISPVDCWYHQLPVAADPRVHVVTGGGSRADSVMAALRCVRSESWVLVHDAVRPCLHKDDLCRLLAITAHTDVGGILASPVHDTMKRARPGTDLISSTVERDNLWHALTPQLFARQLLQNCLERALAEGVPVTDDASALEYCGHSPLFVPGRADNIKVTRPEDLTLVRFLYSRRANMERL</sequence>
<dbReference type="STRING" id="1199245.A359_02180"/>
<dbReference type="HOGENOM" id="CLU_061281_3_1_6"/>